<evidence type="ECO:0000313" key="4">
    <source>
        <dbReference type="Proteomes" id="UP000198832"/>
    </source>
</evidence>
<gene>
    <name evidence="3" type="ORF">SAMN04487968_10535</name>
</gene>
<dbReference type="RefSeq" id="WP_091122343.1">
    <property type="nucleotide sequence ID" value="NZ_FOLB01000005.1"/>
</dbReference>
<feature type="domain" description="DUF6752" evidence="2">
    <location>
        <begin position="7"/>
        <end position="60"/>
    </location>
</feature>
<dbReference type="InterPro" id="IPR046640">
    <property type="entry name" value="DUF6752"/>
</dbReference>
<dbReference type="EMBL" id="FOLB01000005">
    <property type="protein sequence ID" value="SFC28128.1"/>
    <property type="molecule type" value="Genomic_DNA"/>
</dbReference>
<proteinExistence type="predicted"/>
<organism evidence="3 4">
    <name type="scientific">Nocardioides terrae</name>
    <dbReference type="NCBI Taxonomy" id="574651"/>
    <lineage>
        <taxon>Bacteria</taxon>
        <taxon>Bacillati</taxon>
        <taxon>Actinomycetota</taxon>
        <taxon>Actinomycetes</taxon>
        <taxon>Propionibacteriales</taxon>
        <taxon>Nocardioidaceae</taxon>
        <taxon>Nocardioides</taxon>
    </lineage>
</organism>
<feature type="coiled-coil region" evidence="1">
    <location>
        <begin position="4"/>
        <end position="41"/>
    </location>
</feature>
<dbReference type="Pfam" id="PF20537">
    <property type="entry name" value="DUF6752"/>
    <property type="match status" value="1"/>
</dbReference>
<reference evidence="3 4" key="1">
    <citation type="submission" date="2016-10" db="EMBL/GenBank/DDBJ databases">
        <authorList>
            <person name="de Groot N.N."/>
        </authorList>
    </citation>
    <scope>NUCLEOTIDE SEQUENCE [LARGE SCALE GENOMIC DNA]</scope>
    <source>
        <strain evidence="3 4">CGMCC 1.7056</strain>
    </source>
</reference>
<accession>A0A1I1I1N8</accession>
<protein>
    <recommendedName>
        <fullName evidence="2">DUF6752 domain-containing protein</fullName>
    </recommendedName>
</protein>
<sequence>MAVNESLRERVERLEKEVADNRVLRRRVEEITDQLAQLLVATVDGDKARVEELLAALRRSA</sequence>
<keyword evidence="4" id="KW-1185">Reference proteome</keyword>
<dbReference type="STRING" id="574651.SAMN04487968_10535"/>
<evidence type="ECO:0000259" key="2">
    <source>
        <dbReference type="Pfam" id="PF20537"/>
    </source>
</evidence>
<evidence type="ECO:0000313" key="3">
    <source>
        <dbReference type="EMBL" id="SFC28128.1"/>
    </source>
</evidence>
<name>A0A1I1I1N8_9ACTN</name>
<dbReference type="Proteomes" id="UP000198832">
    <property type="component" value="Unassembled WGS sequence"/>
</dbReference>
<keyword evidence="1" id="KW-0175">Coiled coil</keyword>
<dbReference type="AlphaFoldDB" id="A0A1I1I1N8"/>
<evidence type="ECO:0000256" key="1">
    <source>
        <dbReference type="SAM" id="Coils"/>
    </source>
</evidence>